<dbReference type="GO" id="GO:0006109">
    <property type="term" value="P:regulation of carbohydrate metabolic process"/>
    <property type="evidence" value="ECO:0007669"/>
    <property type="project" value="UniProtKB-UniRule"/>
</dbReference>
<reference evidence="19" key="1">
    <citation type="submission" date="2019-10" db="EMBL/GenBank/DDBJ databases">
        <authorList>
            <person name="Irmler S."/>
            <person name="Berthoud H."/>
            <person name="Roetschi A."/>
            <person name="Arias E."/>
            <person name="Shani N."/>
            <person name="Wuethrich D."/>
            <person name="Bruggmann R."/>
        </authorList>
    </citation>
    <scope>NUCLEOTIDE SEQUENCE</scope>
    <source>
        <strain evidence="19">FAM13073</strain>
    </source>
</reference>
<dbReference type="Pfam" id="PF07475">
    <property type="entry name" value="Hpr_kinase_C"/>
    <property type="match status" value="1"/>
</dbReference>
<gene>
    <name evidence="16 22" type="primary">hprK</name>
    <name evidence="19" type="ORF">GBO79_06200</name>
    <name evidence="20" type="ORF">ITQ90_05690</name>
    <name evidence="21" type="ORF">ITQ97_06040</name>
    <name evidence="22" type="ORF">PWB86_02275</name>
</gene>
<evidence type="ECO:0000259" key="17">
    <source>
        <dbReference type="Pfam" id="PF02603"/>
    </source>
</evidence>
<accession>A0A0Q0YZ68</accession>
<dbReference type="GO" id="GO:0000287">
    <property type="term" value="F:magnesium ion binding"/>
    <property type="evidence" value="ECO:0007669"/>
    <property type="project" value="UniProtKB-UniRule"/>
</dbReference>
<comment type="similarity">
    <text evidence="3 16">Belongs to the HPrK/P family.</text>
</comment>
<reference evidence="19" key="2">
    <citation type="submission" date="2019-12" db="EMBL/GenBank/DDBJ databases">
        <title>SpeciesPrimer: A bioinformatics pipeline dedicated to the design of qPCR primers for the quantification of bacterial species.</title>
        <authorList>
            <person name="Dreier M."/>
            <person name="Berthoud H."/>
            <person name="Shani N."/>
            <person name="Wechsler D."/>
            <person name="Junier P."/>
        </authorList>
    </citation>
    <scope>NUCLEOTIDE SEQUENCE</scope>
    <source>
        <strain evidence="19">FAM13073</strain>
    </source>
</reference>
<dbReference type="EMBL" id="WENB01000003">
    <property type="protein sequence ID" value="KAF0413544.1"/>
    <property type="molecule type" value="Genomic_DNA"/>
</dbReference>
<evidence type="ECO:0000256" key="3">
    <source>
        <dbReference type="ARBA" id="ARBA00006883"/>
    </source>
</evidence>
<evidence type="ECO:0000256" key="11">
    <source>
        <dbReference type="ARBA" id="ARBA00022842"/>
    </source>
</evidence>
<evidence type="ECO:0000256" key="8">
    <source>
        <dbReference type="ARBA" id="ARBA00022741"/>
    </source>
</evidence>
<sequence>MADGVSVSELVEKIRLDVFYGDELLEQKKVTVSDISRPGLELTNYFKFYPHERIQLFGETEISYAKDSMTKDERTKIYDRMADVDTPAFVVSRGLPIPEELIQAAKNNQVPILTSTLPTSRLLSNMTNFLEDRLAERDSIHGELLEIYGLGVLITGDSGIGKSETALDLIKRGHRLIADDRVDIYQQDEQTLIGEAPRILRHLLEIRGVGIIDVMNLFGASAVKNHTEISVIVHLQNWDKDAHFDRLGNGEQTRHFFELDIPKITIPVRVGRNLGDIIEAATMNFRAKNMGYDATKVFDRNLNELIKDNSQK</sequence>
<dbReference type="OMA" id="IFPGKNI"/>
<dbReference type="EMBL" id="CP118739">
    <property type="protein sequence ID" value="WEA57709.1"/>
    <property type="molecule type" value="Genomic_DNA"/>
</dbReference>
<keyword evidence="23" id="KW-1185">Reference proteome</keyword>
<dbReference type="Pfam" id="PF02603">
    <property type="entry name" value="Hpr_kinase_N"/>
    <property type="match status" value="1"/>
</dbReference>
<dbReference type="GeneID" id="33061577"/>
<dbReference type="Proteomes" id="UP000743107">
    <property type="component" value="Unassembled WGS sequence"/>
</dbReference>
<dbReference type="InterPro" id="IPR011126">
    <property type="entry name" value="Hpr_kin/Pase_Hpr_N"/>
</dbReference>
<dbReference type="InterPro" id="IPR028979">
    <property type="entry name" value="Ser_kin/Pase_Hpr-like_N_sf"/>
</dbReference>
<dbReference type="RefSeq" id="WP_002834090.1">
    <property type="nucleotide sequence ID" value="NZ_BEWQ01000006.1"/>
</dbReference>
<reference evidence="23" key="3">
    <citation type="submission" date="2020-03" db="EMBL/GenBank/DDBJ databases">
        <title>SpeciesPrimer: A bioinformatics pipeline dedicated to the design of qPCR primers for the quantification of bacterial species.</title>
        <authorList>
            <person name="Dreier M."/>
            <person name="Berthoud H."/>
            <person name="Shani N."/>
            <person name="Wechsler D."/>
            <person name="Junier P."/>
        </authorList>
    </citation>
    <scope>NUCLEOTIDE SEQUENCE [LARGE SCALE GENOMIC DNA]</scope>
    <source>
        <strain evidence="23">FAM13073</strain>
    </source>
</reference>
<dbReference type="EC" id="2.7.11.-" evidence="16"/>
<comment type="catalytic activity">
    <reaction evidence="15 16">
        <text>[HPr protein]-O-phospho-L-serine + phosphate + H(+) = [HPr protein]-L-serine + diphosphate</text>
        <dbReference type="Rhea" id="RHEA:46604"/>
        <dbReference type="Rhea" id="RHEA-COMP:11602"/>
        <dbReference type="Rhea" id="RHEA-COMP:11603"/>
        <dbReference type="ChEBI" id="CHEBI:15378"/>
        <dbReference type="ChEBI" id="CHEBI:29999"/>
        <dbReference type="ChEBI" id="CHEBI:33019"/>
        <dbReference type="ChEBI" id="CHEBI:43474"/>
        <dbReference type="ChEBI" id="CHEBI:83421"/>
    </reaction>
</comment>
<dbReference type="Proteomes" id="UP001194632">
    <property type="component" value="Unassembled WGS sequence"/>
</dbReference>
<dbReference type="AlphaFoldDB" id="A0A0Q0YZ68"/>
<evidence type="ECO:0000256" key="5">
    <source>
        <dbReference type="ARBA" id="ARBA00022527"/>
    </source>
</evidence>
<dbReference type="GO" id="GO:0004712">
    <property type="term" value="F:protein serine/threonine/tyrosine kinase activity"/>
    <property type="evidence" value="ECO:0007669"/>
    <property type="project" value="UniProtKB-UniRule"/>
</dbReference>
<feature type="domain" description="HPr(Ser) kinase/phosphorylase N-terminal" evidence="17">
    <location>
        <begin position="5"/>
        <end position="130"/>
    </location>
</feature>
<dbReference type="InterPro" id="IPR003755">
    <property type="entry name" value="HPr(Ser)_kin/Pase"/>
</dbReference>
<evidence type="ECO:0000313" key="19">
    <source>
        <dbReference type="EMBL" id="KAF0413544.1"/>
    </source>
</evidence>
<feature type="binding site" evidence="16">
    <location>
        <begin position="156"/>
        <end position="163"/>
    </location>
    <ligand>
        <name>ATP</name>
        <dbReference type="ChEBI" id="CHEBI:30616"/>
    </ligand>
</feature>
<feature type="active site" evidence="16">
    <location>
        <position position="162"/>
    </location>
</feature>
<evidence type="ECO:0000313" key="24">
    <source>
        <dbReference type="Proteomes" id="UP000743107"/>
    </source>
</evidence>
<dbReference type="FunFam" id="3.40.50.300:FF:000174">
    <property type="entry name" value="HPr kinase/phosphorylase"/>
    <property type="match status" value="1"/>
</dbReference>
<dbReference type="HAMAP" id="MF_01249">
    <property type="entry name" value="HPr_kinase"/>
    <property type="match status" value="1"/>
</dbReference>
<evidence type="ECO:0000256" key="13">
    <source>
        <dbReference type="ARBA" id="ARBA00023277"/>
    </source>
</evidence>
<evidence type="ECO:0000256" key="1">
    <source>
        <dbReference type="ARBA" id="ARBA00001120"/>
    </source>
</evidence>
<dbReference type="Gene3D" id="3.40.50.300">
    <property type="entry name" value="P-loop containing nucleotide triphosphate hydrolases"/>
    <property type="match status" value="1"/>
</dbReference>
<dbReference type="EC" id="2.7.4.-" evidence="16"/>
<dbReference type="PANTHER" id="PTHR30305:SF1">
    <property type="entry name" value="HPR KINASE_PHOSPHORYLASE"/>
    <property type="match status" value="1"/>
</dbReference>
<keyword evidence="5 16" id="KW-0723">Serine/threonine-protein kinase</keyword>
<feature type="active site" description="Proton acceptor; for phosphorylation activity. Proton donor; for dephosphorylation activity" evidence="16">
    <location>
        <position position="180"/>
    </location>
</feature>
<evidence type="ECO:0000256" key="9">
    <source>
        <dbReference type="ARBA" id="ARBA00022777"/>
    </source>
</evidence>
<comment type="miscellaneous">
    <text evidence="16">Both phosphorylation and phosphorolysis are carried out by the same active site and suggest a common mechanism for both reactions.</text>
</comment>
<comment type="catalytic activity">
    <reaction evidence="1 16">
        <text>[HPr protein]-L-serine + ATP = [HPr protein]-O-phospho-L-serine + ADP + H(+)</text>
        <dbReference type="Rhea" id="RHEA:46600"/>
        <dbReference type="Rhea" id="RHEA-COMP:11602"/>
        <dbReference type="Rhea" id="RHEA-COMP:11603"/>
        <dbReference type="ChEBI" id="CHEBI:15378"/>
        <dbReference type="ChEBI" id="CHEBI:29999"/>
        <dbReference type="ChEBI" id="CHEBI:30616"/>
        <dbReference type="ChEBI" id="CHEBI:83421"/>
        <dbReference type="ChEBI" id="CHEBI:456216"/>
    </reaction>
</comment>
<comment type="cofactor">
    <cofactor evidence="2 16">
        <name>Mg(2+)</name>
        <dbReference type="ChEBI" id="CHEBI:18420"/>
    </cofactor>
</comment>
<feature type="region of interest" description="Important for the catalytic mechanism of both phosphorylation and dephosphorylation" evidence="16">
    <location>
        <begin position="204"/>
        <end position="213"/>
    </location>
</feature>
<evidence type="ECO:0000313" key="21">
    <source>
        <dbReference type="EMBL" id="MBF7127364.1"/>
    </source>
</evidence>
<keyword evidence="10 16" id="KW-0067">ATP-binding</keyword>
<dbReference type="InterPro" id="IPR011104">
    <property type="entry name" value="Hpr_kin/Pase_C"/>
</dbReference>
<keyword evidence="9 16" id="KW-0418">Kinase</keyword>
<feature type="active site" evidence="16">
    <location>
        <position position="141"/>
    </location>
</feature>
<keyword evidence="11 16" id="KW-0460">Magnesium</keyword>
<organism evidence="21 24">
    <name type="scientific">Pediococcus pentosaceus</name>
    <dbReference type="NCBI Taxonomy" id="1255"/>
    <lineage>
        <taxon>Bacteria</taxon>
        <taxon>Bacillati</taxon>
        <taxon>Bacillota</taxon>
        <taxon>Bacilli</taxon>
        <taxon>Lactobacillales</taxon>
        <taxon>Lactobacillaceae</taxon>
        <taxon>Pediococcus</taxon>
    </lineage>
</organism>
<dbReference type="SUPFAM" id="SSF75138">
    <property type="entry name" value="HprK N-terminal domain-like"/>
    <property type="match status" value="1"/>
</dbReference>
<evidence type="ECO:0000256" key="16">
    <source>
        <dbReference type="HAMAP-Rule" id="MF_01249"/>
    </source>
</evidence>
<reference evidence="21" key="4">
    <citation type="submission" date="2020-11" db="EMBL/GenBank/DDBJ databases">
        <title>Antibiotic susceptibility profiles of Pediococcus pentosaceus from various origins and their implications for the safety assessment of strains with food-technology applications.</title>
        <authorList>
            <person name="Shani N."/>
            <person name="Oberhaensli S."/>
            <person name="Arias E."/>
        </authorList>
    </citation>
    <scope>NUCLEOTIDE SEQUENCE</scope>
    <source>
        <strain evidence="21">FAM 19164</strain>
        <strain evidence="20">FAM 24207</strain>
    </source>
</reference>
<dbReference type="EMBL" id="JADOFV010000003">
    <property type="protein sequence ID" value="MBF7127364.1"/>
    <property type="molecule type" value="Genomic_DNA"/>
</dbReference>
<accession>A0A8G0ZG51</accession>
<dbReference type="SMR" id="A0A0Q0YZ68"/>
<protein>
    <recommendedName>
        <fullName evidence="4 16">HPr kinase/phosphorylase</fullName>
        <shortName evidence="16">HPrK/P</shortName>
        <ecNumber evidence="16">2.7.11.-</ecNumber>
        <ecNumber evidence="16">2.7.4.-</ecNumber>
    </recommendedName>
    <alternativeName>
        <fullName evidence="14 16">HPr(Ser) kinase/phosphorylase</fullName>
    </alternativeName>
</protein>
<comment type="subunit">
    <text evidence="16">Homohexamer.</text>
</comment>
<dbReference type="CDD" id="cd01918">
    <property type="entry name" value="HprK_C"/>
    <property type="match status" value="1"/>
</dbReference>
<keyword evidence="8 16" id="KW-0547">Nucleotide-binding</keyword>
<dbReference type="NCBIfam" id="TIGR00679">
    <property type="entry name" value="hpr-ser"/>
    <property type="match status" value="1"/>
</dbReference>
<dbReference type="GO" id="GO:0000155">
    <property type="term" value="F:phosphorelay sensor kinase activity"/>
    <property type="evidence" value="ECO:0007669"/>
    <property type="project" value="InterPro"/>
</dbReference>
<keyword evidence="6 16" id="KW-0808">Transferase</keyword>
<dbReference type="GO" id="GO:0005524">
    <property type="term" value="F:ATP binding"/>
    <property type="evidence" value="ECO:0007669"/>
    <property type="project" value="UniProtKB-UniRule"/>
</dbReference>
<evidence type="ECO:0000256" key="10">
    <source>
        <dbReference type="ARBA" id="ARBA00022840"/>
    </source>
</evidence>
<reference evidence="22 25" key="5">
    <citation type="submission" date="2023-02" db="EMBL/GenBank/DDBJ databases">
        <title>Comparative genomics and fermentation flavor characterization of five lactic acid bacteria reveal flavor biosynthesis metabolic pathways in fermented muskmelon puree.</title>
        <authorList>
            <person name="Yuan L."/>
            <person name="Li M."/>
            <person name="Xu X."/>
            <person name="Lao F."/>
            <person name="Wu J."/>
        </authorList>
    </citation>
    <scope>NUCLEOTIDE SEQUENCE [LARGE SCALE GENOMIC DNA]</scope>
    <source>
        <strain evidence="22 25">Ca-4</strain>
    </source>
</reference>
<evidence type="ECO:0000313" key="23">
    <source>
        <dbReference type="Proteomes" id="UP000472573"/>
    </source>
</evidence>
<keyword evidence="13 16" id="KW-0119">Carbohydrate metabolism</keyword>
<dbReference type="Proteomes" id="UP000472573">
    <property type="component" value="Unassembled WGS sequence"/>
</dbReference>
<evidence type="ECO:0000313" key="22">
    <source>
        <dbReference type="EMBL" id="WEA57709.1"/>
    </source>
</evidence>
<dbReference type="EMBL" id="JADOFP010000004">
    <property type="protein sequence ID" value="MBF7114979.1"/>
    <property type="molecule type" value="Genomic_DNA"/>
</dbReference>
<evidence type="ECO:0000313" key="25">
    <source>
        <dbReference type="Proteomes" id="UP001214131"/>
    </source>
</evidence>
<evidence type="ECO:0000256" key="7">
    <source>
        <dbReference type="ARBA" id="ARBA00022723"/>
    </source>
</evidence>
<dbReference type="PANTHER" id="PTHR30305">
    <property type="entry name" value="PROTEIN YJDM-RELATED"/>
    <property type="match status" value="1"/>
</dbReference>
<comment type="function">
    <text evidence="16">Catalyzes the ATP- as well as the pyrophosphate-dependent phosphorylation of a specific serine residue in HPr, a phosphocarrier protein of the phosphoenolpyruvate-dependent sugar phosphotransferase system (PTS). HprK/P also catalyzes the pyrophosphate-producing, inorganic phosphate-dependent dephosphorylation (phosphorolysis) of seryl-phosphorylated HPr (P-Ser-HPr). The two antagonistic activities of HprK/P are regulated by several intracellular metabolites, which change their concentration in response to the absence or presence of rapidly metabolisable carbon sources (glucose, fructose, etc.) in the growth medium. Therefore, by controlling the phosphorylation state of HPr, HPrK/P is a sensor enzyme that plays a major role in the regulation of carbon metabolism and sugar transport: it mediates carbon catabolite repression (CCR), and regulates PTS-catalyzed carbohydrate uptake and inducer exclusion.</text>
</comment>
<keyword evidence="7 16" id="KW-0479">Metal-binding</keyword>
<evidence type="ECO:0000256" key="4">
    <source>
        <dbReference type="ARBA" id="ARBA00018922"/>
    </source>
</evidence>
<dbReference type="InterPro" id="IPR027417">
    <property type="entry name" value="P-loop_NTPase"/>
</dbReference>
<name>A0A0Q0YZ68_PEDPE</name>
<feature type="region of interest" description="Important for the catalytic mechanism of dephosphorylation" evidence="16">
    <location>
        <begin position="267"/>
        <end position="272"/>
    </location>
</feature>
<evidence type="ECO:0000256" key="12">
    <source>
        <dbReference type="ARBA" id="ARBA00023268"/>
    </source>
</evidence>
<feature type="active site" evidence="16">
    <location>
        <position position="246"/>
    </location>
</feature>
<proteinExistence type="inferred from homology"/>
<dbReference type="Proteomes" id="UP001214131">
    <property type="component" value="Chromosome"/>
</dbReference>
<feature type="binding site" evidence="16">
    <location>
        <position position="163"/>
    </location>
    <ligand>
        <name>Mg(2+)</name>
        <dbReference type="ChEBI" id="CHEBI:18420"/>
    </ligand>
</feature>
<feature type="domain" description="HPr kinase/phosphorylase C-terminal" evidence="18">
    <location>
        <begin position="133"/>
        <end position="301"/>
    </location>
</feature>
<evidence type="ECO:0000259" key="18">
    <source>
        <dbReference type="Pfam" id="PF07475"/>
    </source>
</evidence>
<dbReference type="GO" id="GO:0004674">
    <property type="term" value="F:protein serine/threonine kinase activity"/>
    <property type="evidence" value="ECO:0007669"/>
    <property type="project" value="UniProtKB-KW"/>
</dbReference>
<dbReference type="Gene3D" id="3.40.1390.20">
    <property type="entry name" value="HprK N-terminal domain-like"/>
    <property type="match status" value="1"/>
</dbReference>
<keyword evidence="12 16" id="KW-0511">Multifunctional enzyme</keyword>
<evidence type="ECO:0000256" key="6">
    <source>
        <dbReference type="ARBA" id="ARBA00022679"/>
    </source>
</evidence>
<feature type="binding site" evidence="16">
    <location>
        <position position="205"/>
    </location>
    <ligand>
        <name>Mg(2+)</name>
        <dbReference type="ChEBI" id="CHEBI:18420"/>
    </ligand>
</feature>
<comment type="domain">
    <text evidence="16">The Walker A ATP-binding motif also binds Pi and PPi.</text>
</comment>
<evidence type="ECO:0000256" key="2">
    <source>
        <dbReference type="ARBA" id="ARBA00001946"/>
    </source>
</evidence>
<dbReference type="SUPFAM" id="SSF53795">
    <property type="entry name" value="PEP carboxykinase-like"/>
    <property type="match status" value="1"/>
</dbReference>
<evidence type="ECO:0000313" key="20">
    <source>
        <dbReference type="EMBL" id="MBF7114979.1"/>
    </source>
</evidence>
<evidence type="ECO:0000256" key="15">
    <source>
        <dbReference type="ARBA" id="ARBA00047657"/>
    </source>
</evidence>
<evidence type="ECO:0000256" key="14">
    <source>
        <dbReference type="ARBA" id="ARBA00033012"/>
    </source>
</evidence>